<gene>
    <name evidence="3" type="ORF">I6J18_00540</name>
</gene>
<organism evidence="3 4">
    <name type="scientific">Peribacillus psychrosaccharolyticus</name>
    <name type="common">Bacillus psychrosaccharolyticus</name>
    <dbReference type="NCBI Taxonomy" id="1407"/>
    <lineage>
        <taxon>Bacteria</taxon>
        <taxon>Bacillati</taxon>
        <taxon>Bacillota</taxon>
        <taxon>Bacilli</taxon>
        <taxon>Bacillales</taxon>
        <taxon>Bacillaceae</taxon>
        <taxon>Peribacillus</taxon>
    </lineage>
</organism>
<feature type="chain" id="PRO_5037609383" evidence="1">
    <location>
        <begin position="28"/>
        <end position="525"/>
    </location>
</feature>
<dbReference type="KEGG" id="ppsr:I6J18_00540"/>
<dbReference type="EMBL" id="CP068053">
    <property type="protein sequence ID" value="QQT00479.1"/>
    <property type="molecule type" value="Genomic_DNA"/>
</dbReference>
<evidence type="ECO:0000313" key="3">
    <source>
        <dbReference type="EMBL" id="QQT00479.1"/>
    </source>
</evidence>
<dbReference type="Pfam" id="PF00561">
    <property type="entry name" value="Abhydrolase_1"/>
    <property type="match status" value="1"/>
</dbReference>
<name>A0A974NMM9_PERPY</name>
<dbReference type="SUPFAM" id="SSF53474">
    <property type="entry name" value="alpha/beta-Hydrolases"/>
    <property type="match status" value="1"/>
</dbReference>
<evidence type="ECO:0000256" key="1">
    <source>
        <dbReference type="SAM" id="SignalP"/>
    </source>
</evidence>
<feature type="signal peptide" evidence="1">
    <location>
        <begin position="1"/>
        <end position="27"/>
    </location>
</feature>
<feature type="domain" description="AB hydrolase-1" evidence="2">
    <location>
        <begin position="64"/>
        <end position="195"/>
    </location>
</feature>
<dbReference type="AlphaFoldDB" id="A0A974NMM9"/>
<keyword evidence="3" id="KW-0378">Hydrolase</keyword>
<dbReference type="InterPro" id="IPR029058">
    <property type="entry name" value="AB_hydrolase_fold"/>
</dbReference>
<sequence length="525" mass="57465">MRRIWIRMIVVTLFMSLCLLMNSPAKTSAEVIQPYGKLKPPSESFTPGDWFLGSTPPNYNSSKPPIVFVQGKNGSSTSWYGETEYHGVNDMYTKAYEAGYQTVFVQLYDAAGNGSSDQYKNGKLLAASLAQISAHFGGKKVNIIAHSKGGPDTQAALVSYGAHQYVGRVITLASPHHGSNLADLAYSWYAGWLGSLLGANDEGTYSLQIGQMAEFRSAIDNHANSRKNKYYTLTGTNQGPAFSALSFGGLYLSSYGDNDGLVNVWSSKLPYGTHLFTDANYDHDNIRTGSAVFSRIEPYLRSAATTGVASLSEQPVEEENISTLHTQRVHGGPLPTNKWIEQSIYLNEATAHGDITIYTSSRDVEIEIISPSGVTYPSFLVSQASKGETSFLAGAYIHTLRQTNMEAGEWVVRMKTKAKQDAYLLTAKIDDKEPLILEMPGKVKQKDAQFVLKSPVKRRPNTPLKLDVHLTNEQGVEVKNPAAINKVNTETYFGALPDVPVSGIYNLTIDVKGGPTIIRSVYIEK</sequence>
<proteinExistence type="predicted"/>
<keyword evidence="4" id="KW-1185">Reference proteome</keyword>
<dbReference type="Gene3D" id="3.40.50.1820">
    <property type="entry name" value="alpha/beta hydrolase"/>
    <property type="match status" value="1"/>
</dbReference>
<dbReference type="InterPro" id="IPR000073">
    <property type="entry name" value="AB_hydrolase_1"/>
</dbReference>
<reference evidence="3 4" key="1">
    <citation type="submission" date="2021-01" db="EMBL/GenBank/DDBJ databases">
        <title>FDA dAtabase for Regulatory Grade micrObial Sequences (FDA-ARGOS): Supporting development and validation of Infectious Disease Dx tests.</title>
        <authorList>
            <person name="Nelson B."/>
            <person name="Plummer A."/>
            <person name="Tallon L."/>
            <person name="Sadzewicz L."/>
            <person name="Zhao X."/>
            <person name="Boylan J."/>
            <person name="Ott S."/>
            <person name="Bowen H."/>
            <person name="Vavikolanu K."/>
            <person name="Mehta A."/>
            <person name="Aluvathingal J."/>
            <person name="Nadendla S."/>
            <person name="Myers T."/>
            <person name="Yan Y."/>
            <person name="Sichtig H."/>
        </authorList>
    </citation>
    <scope>NUCLEOTIDE SEQUENCE [LARGE SCALE GENOMIC DNA]</scope>
    <source>
        <strain evidence="3 4">FDAARGOS_1161</strain>
    </source>
</reference>
<protein>
    <submittedName>
        <fullName evidence="3">Alpha/beta fold hydrolase</fullName>
    </submittedName>
</protein>
<dbReference type="GO" id="GO:0016787">
    <property type="term" value="F:hydrolase activity"/>
    <property type="evidence" value="ECO:0007669"/>
    <property type="project" value="UniProtKB-KW"/>
</dbReference>
<dbReference type="Proteomes" id="UP000595254">
    <property type="component" value="Chromosome"/>
</dbReference>
<evidence type="ECO:0000259" key="2">
    <source>
        <dbReference type="Pfam" id="PF00561"/>
    </source>
</evidence>
<evidence type="ECO:0000313" key="4">
    <source>
        <dbReference type="Proteomes" id="UP000595254"/>
    </source>
</evidence>
<keyword evidence="1" id="KW-0732">Signal</keyword>
<accession>A0A974NMM9</accession>